<dbReference type="EMBL" id="CAXAMN010022962">
    <property type="protein sequence ID" value="CAK9074049.1"/>
    <property type="molecule type" value="Genomic_DNA"/>
</dbReference>
<protein>
    <submittedName>
        <fullName evidence="1">Uncharacterized protein</fullName>
    </submittedName>
</protein>
<sequence>MGIALRSPVALESPLDTSNDFSLGPAFQAHAAAQLSRFVDSEVSFSARELCSVDLSIQSPHDERLDWWEHIRRCRRRAQARPVPSLSVAALLLPPSIRYKARLDSSISKVKAVLRRRQTSPKQLFALQAGQRCLHMSVIDLARALQQFGFLDQAEAGRLALAAARFESQSLTSDANLFVSLDNFVRLMGSVPGSLVEERDDQHDTSSVMASPSAQMAETQLNLEAGRWAIKIVPHDRMVEVWSSRKVPGSEARPFSIWRPDLKTGAAAGGNTFQQGLRSLVGAGTGRLFLLGDIGKRGLDAPAQCLVAKVKMSRFLPKGAGLGLGLEAWMSRFLPRPVAFRLLWHDRRGATADAFGGPQAGSASSPSGEGLYVWRPVPPSDLFVAPGAVCTADSSEPRGVEIRCVPRAWLVRGDSLGPALWTNDRHEVKVQEGLGGVIACPTENLSHLPCWTFISHQFFAGT</sequence>
<dbReference type="Proteomes" id="UP001642484">
    <property type="component" value="Unassembled WGS sequence"/>
</dbReference>
<name>A0ABP0PGK9_9DINO</name>
<evidence type="ECO:0000313" key="1">
    <source>
        <dbReference type="EMBL" id="CAK9074049.1"/>
    </source>
</evidence>
<keyword evidence="2" id="KW-1185">Reference proteome</keyword>
<reference evidence="1 2" key="1">
    <citation type="submission" date="2024-02" db="EMBL/GenBank/DDBJ databases">
        <authorList>
            <person name="Chen Y."/>
            <person name="Shah S."/>
            <person name="Dougan E. K."/>
            <person name="Thang M."/>
            <person name="Chan C."/>
        </authorList>
    </citation>
    <scope>NUCLEOTIDE SEQUENCE [LARGE SCALE GENOMIC DNA]</scope>
</reference>
<gene>
    <name evidence="1" type="ORF">CCMP2556_LOCUS36494</name>
</gene>
<comment type="caution">
    <text evidence="1">The sequence shown here is derived from an EMBL/GenBank/DDBJ whole genome shotgun (WGS) entry which is preliminary data.</text>
</comment>
<evidence type="ECO:0000313" key="2">
    <source>
        <dbReference type="Proteomes" id="UP001642484"/>
    </source>
</evidence>
<proteinExistence type="predicted"/>
<organism evidence="1 2">
    <name type="scientific">Durusdinium trenchii</name>
    <dbReference type="NCBI Taxonomy" id="1381693"/>
    <lineage>
        <taxon>Eukaryota</taxon>
        <taxon>Sar</taxon>
        <taxon>Alveolata</taxon>
        <taxon>Dinophyceae</taxon>
        <taxon>Suessiales</taxon>
        <taxon>Symbiodiniaceae</taxon>
        <taxon>Durusdinium</taxon>
    </lineage>
</organism>
<accession>A0ABP0PGK9</accession>